<dbReference type="Gene3D" id="3.80.10.10">
    <property type="entry name" value="Ribonuclease Inhibitor"/>
    <property type="match status" value="1"/>
</dbReference>
<gene>
    <name evidence="3" type="ORF">H4R34_000311</name>
</gene>
<reference evidence="3" key="1">
    <citation type="submission" date="2022-07" db="EMBL/GenBank/DDBJ databases">
        <title>Phylogenomic reconstructions and comparative analyses of Kickxellomycotina fungi.</title>
        <authorList>
            <person name="Reynolds N.K."/>
            <person name="Stajich J.E."/>
            <person name="Barry K."/>
            <person name="Grigoriev I.V."/>
            <person name="Crous P."/>
            <person name="Smith M.E."/>
        </authorList>
    </citation>
    <scope>NUCLEOTIDE SEQUENCE</scope>
    <source>
        <strain evidence="3">RSA 567</strain>
    </source>
</reference>
<dbReference type="SUPFAM" id="SSF52047">
    <property type="entry name" value="RNI-like"/>
    <property type="match status" value="1"/>
</dbReference>
<protein>
    <recommendedName>
        <fullName evidence="5">F-box domain-containing protein</fullName>
    </recommendedName>
</protein>
<feature type="domain" description="F-box/LRR-repeat protein 15-like leucin rich repeat" evidence="2">
    <location>
        <begin position="266"/>
        <end position="421"/>
    </location>
</feature>
<evidence type="ECO:0000313" key="4">
    <source>
        <dbReference type="Proteomes" id="UP001151582"/>
    </source>
</evidence>
<dbReference type="AlphaFoldDB" id="A0A9W8BDI1"/>
<dbReference type="EMBL" id="JANBQB010000007">
    <property type="protein sequence ID" value="KAJ1984968.1"/>
    <property type="molecule type" value="Genomic_DNA"/>
</dbReference>
<proteinExistence type="predicted"/>
<evidence type="ECO:0008006" key="5">
    <source>
        <dbReference type="Google" id="ProtNLM"/>
    </source>
</evidence>
<dbReference type="OrthoDB" id="10257471at2759"/>
<dbReference type="InterPro" id="IPR006553">
    <property type="entry name" value="Leu-rich_rpt_Cys-con_subtyp"/>
</dbReference>
<evidence type="ECO:0000259" key="1">
    <source>
        <dbReference type="Pfam" id="PF12937"/>
    </source>
</evidence>
<keyword evidence="4" id="KW-1185">Reference proteome</keyword>
<dbReference type="PANTHER" id="PTHR13318">
    <property type="entry name" value="PARTNER OF PAIRED, ISOFORM B-RELATED"/>
    <property type="match status" value="1"/>
</dbReference>
<dbReference type="InterPro" id="IPR036047">
    <property type="entry name" value="F-box-like_dom_sf"/>
</dbReference>
<feature type="domain" description="F-box" evidence="1">
    <location>
        <begin position="139"/>
        <end position="183"/>
    </location>
</feature>
<dbReference type="Proteomes" id="UP001151582">
    <property type="component" value="Unassembled WGS sequence"/>
</dbReference>
<organism evidence="3 4">
    <name type="scientific">Dimargaris verticillata</name>
    <dbReference type="NCBI Taxonomy" id="2761393"/>
    <lineage>
        <taxon>Eukaryota</taxon>
        <taxon>Fungi</taxon>
        <taxon>Fungi incertae sedis</taxon>
        <taxon>Zoopagomycota</taxon>
        <taxon>Kickxellomycotina</taxon>
        <taxon>Dimargaritomycetes</taxon>
        <taxon>Dimargaritales</taxon>
        <taxon>Dimargaritaceae</taxon>
        <taxon>Dimargaris</taxon>
    </lineage>
</organism>
<evidence type="ECO:0000259" key="2">
    <source>
        <dbReference type="Pfam" id="PF25372"/>
    </source>
</evidence>
<dbReference type="InterPro" id="IPR057207">
    <property type="entry name" value="FBXL15_LRR"/>
</dbReference>
<dbReference type="Pfam" id="PF12937">
    <property type="entry name" value="F-box-like"/>
    <property type="match status" value="1"/>
</dbReference>
<dbReference type="SMART" id="SM00367">
    <property type="entry name" value="LRR_CC"/>
    <property type="match status" value="5"/>
</dbReference>
<dbReference type="InterPro" id="IPR001810">
    <property type="entry name" value="F-box_dom"/>
</dbReference>
<dbReference type="SUPFAM" id="SSF81383">
    <property type="entry name" value="F-box domain"/>
    <property type="match status" value="1"/>
</dbReference>
<sequence>MGAARDDFALAVGPVLQLALEKPEPPAVRECSPGHSDAATGSALALSSPGLPVGCSHPDFADCSLTAPGGGTLIRAKAADAPPRAMVDDFAHAYGPPSAARPALARPVLSALETPPLETICPTPLARRPSHARCFHPPRLPQEVVARIVAYLHQDQATLWACILVNRLWNQVATPQLWQRPRFTHLRAVEKFSETLAIASLACTPLAAKLLASTTAVSAPVDLRALTRAATHFYPDYVVHLDFTLLDENARNATCLSRLIYHTVHYASPRALRVLDLGFCRGLKNYDLQRIAPRLTAVHSLNLAGGGRQDIVLTKIVQHTPNLVRLSLSWNAQLTDFGIVQTVQRCVRLQCLDLTHCTLLEDSALMAIAAHCPELRVLSISYCHGLTDVAVLHVVKHCRQLRVLNILSCSGVTRSFIRQLMEQHPHLLLNQANPLPFYHRLGPHE</sequence>
<accession>A0A9W8BDI1</accession>
<dbReference type="GO" id="GO:0019005">
    <property type="term" value="C:SCF ubiquitin ligase complex"/>
    <property type="evidence" value="ECO:0007669"/>
    <property type="project" value="TreeGrafter"/>
</dbReference>
<evidence type="ECO:0000313" key="3">
    <source>
        <dbReference type="EMBL" id="KAJ1984968.1"/>
    </source>
</evidence>
<name>A0A9W8BDI1_9FUNG</name>
<dbReference type="Pfam" id="PF25372">
    <property type="entry name" value="DUF7885"/>
    <property type="match status" value="1"/>
</dbReference>
<comment type="caution">
    <text evidence="3">The sequence shown here is derived from an EMBL/GenBank/DDBJ whole genome shotgun (WGS) entry which is preliminary data.</text>
</comment>
<dbReference type="PANTHER" id="PTHR13318:SF247">
    <property type="entry name" value="GH16156P"/>
    <property type="match status" value="1"/>
</dbReference>
<dbReference type="InterPro" id="IPR032675">
    <property type="entry name" value="LRR_dom_sf"/>
</dbReference>
<dbReference type="GO" id="GO:0031146">
    <property type="term" value="P:SCF-dependent proteasomal ubiquitin-dependent protein catabolic process"/>
    <property type="evidence" value="ECO:0007669"/>
    <property type="project" value="TreeGrafter"/>
</dbReference>